<evidence type="ECO:0000259" key="5">
    <source>
        <dbReference type="PROSITE" id="PS50089"/>
    </source>
</evidence>
<keyword evidence="1" id="KW-0479">Metal-binding</keyword>
<evidence type="ECO:0000256" key="3">
    <source>
        <dbReference type="ARBA" id="ARBA00022833"/>
    </source>
</evidence>
<evidence type="ECO:0000313" key="6">
    <source>
        <dbReference type="EMBL" id="JAP82683.1"/>
    </source>
</evidence>
<dbReference type="PROSITE" id="PS00518">
    <property type="entry name" value="ZF_RING_1"/>
    <property type="match status" value="1"/>
</dbReference>
<dbReference type="PROSITE" id="PS50089">
    <property type="entry name" value="ZF_RING_2"/>
    <property type="match status" value="1"/>
</dbReference>
<dbReference type="EMBL" id="GEDV01005874">
    <property type="protein sequence ID" value="JAP82683.1"/>
    <property type="molecule type" value="Transcribed_RNA"/>
</dbReference>
<dbReference type="SUPFAM" id="SSF49599">
    <property type="entry name" value="TRAF domain-like"/>
    <property type="match status" value="1"/>
</dbReference>
<dbReference type="SUPFAM" id="SSF57850">
    <property type="entry name" value="RING/U-box"/>
    <property type="match status" value="1"/>
</dbReference>
<organism evidence="6">
    <name type="scientific">Rhipicephalus appendiculatus</name>
    <name type="common">Brown ear tick</name>
    <dbReference type="NCBI Taxonomy" id="34631"/>
    <lineage>
        <taxon>Eukaryota</taxon>
        <taxon>Metazoa</taxon>
        <taxon>Ecdysozoa</taxon>
        <taxon>Arthropoda</taxon>
        <taxon>Chelicerata</taxon>
        <taxon>Arachnida</taxon>
        <taxon>Acari</taxon>
        <taxon>Parasitiformes</taxon>
        <taxon>Ixodida</taxon>
        <taxon>Ixodoidea</taxon>
        <taxon>Ixodidae</taxon>
        <taxon>Rhipicephalinae</taxon>
        <taxon>Rhipicephalus</taxon>
        <taxon>Rhipicephalus</taxon>
    </lineage>
</organism>
<evidence type="ECO:0000256" key="1">
    <source>
        <dbReference type="ARBA" id="ARBA00022723"/>
    </source>
</evidence>
<sequence length="506" mass="56633">MVNRYACCVCHVIPSTTVLLPCSHVICELCMTGCIVLGSFLCPLDKETFFEGDCQKIQLPAKTKQNLKAHCWNEGDGCEFVGTIEAVLLHFDRDCSFHSTRCSRCEQRILRTDIASHYLAGCHGNASSASGAEWYDQQNSSTRPDLSATLDKLPALLRQMEEVLESCRTSESARSQDTDCAIGGFGNSFQRGMERLETSIGSTVAGQLNAGLEELKAVIRDSSNDNLSRAQSQVNELIEQSRRQDASQLREIVCVLRDSGCELKEQMNTIEANLSSMIADTQHSLERIMDSVQNSEPSAIGIASTVASSIEGNSTLRRKKKQVILSRLETFARVSMSTLENLRQQIDRHDEKPWISDVYEVQECCCCHVGANRCLFPVCMSINNVEKAFQSKERHLVYWYQWISWDAYMKVEVSICPDEQPGITVYVDCVKLMENSRLPFGVLSVEALQGNAVHNGVNLIAFPSECEDCSYAKISHLNPSFHITKEKLAEGDFIKDGKLRLVFRFR</sequence>
<feature type="domain" description="RING-type" evidence="5">
    <location>
        <begin position="7"/>
        <end position="46"/>
    </location>
</feature>
<accession>A0A131YTX7</accession>
<dbReference type="InterPro" id="IPR013083">
    <property type="entry name" value="Znf_RING/FYVE/PHD"/>
</dbReference>
<evidence type="ECO:0000256" key="4">
    <source>
        <dbReference type="PROSITE-ProRule" id="PRU00175"/>
    </source>
</evidence>
<dbReference type="GO" id="GO:0008270">
    <property type="term" value="F:zinc ion binding"/>
    <property type="evidence" value="ECO:0007669"/>
    <property type="project" value="UniProtKB-KW"/>
</dbReference>
<dbReference type="CDD" id="cd16449">
    <property type="entry name" value="RING-HC"/>
    <property type="match status" value="1"/>
</dbReference>
<name>A0A131YTX7_RHIAP</name>
<dbReference type="InterPro" id="IPR017907">
    <property type="entry name" value="Znf_RING_CS"/>
</dbReference>
<evidence type="ECO:0000256" key="2">
    <source>
        <dbReference type="ARBA" id="ARBA00022771"/>
    </source>
</evidence>
<keyword evidence="3" id="KW-0862">Zinc</keyword>
<proteinExistence type="predicted"/>
<protein>
    <submittedName>
        <fullName evidence="6">Dynein light chain</fullName>
    </submittedName>
</protein>
<reference evidence="6" key="1">
    <citation type="journal article" date="2016" name="Ticks Tick Borne Dis.">
        <title>De novo assembly and annotation of the salivary gland transcriptome of Rhipicephalus appendiculatus male and female ticks during blood feeding.</title>
        <authorList>
            <person name="de Castro M.H."/>
            <person name="de Klerk D."/>
            <person name="Pienaar R."/>
            <person name="Latif A.A."/>
            <person name="Rees D.J."/>
            <person name="Mans B.J."/>
        </authorList>
    </citation>
    <scope>NUCLEOTIDE SEQUENCE</scope>
    <source>
        <tissue evidence="6">Salivary glands</tissue>
    </source>
</reference>
<dbReference type="InterPro" id="IPR001841">
    <property type="entry name" value="Znf_RING"/>
</dbReference>
<dbReference type="Gene3D" id="3.30.40.10">
    <property type="entry name" value="Zinc/RING finger domain, C3HC4 (zinc finger)"/>
    <property type="match status" value="1"/>
</dbReference>
<dbReference type="AlphaFoldDB" id="A0A131YTX7"/>
<keyword evidence="2 4" id="KW-0863">Zinc-finger</keyword>